<sequence>MKNIKKLPPHGSALAERQKFLNLPFLVVVCVGQDSWNSAKRWNSRGDNCGLVLPSGENPERFTWPVTRCTCVIEWNAGPDSALIINLVRCLLLAGADLVVVWPRFVDYRSPIVAYDDTRQPGDRWVQCRETIRIYRNSIGGSRVSA</sequence>
<keyword evidence="2" id="KW-1185">Reference proteome</keyword>
<organism evidence="1 2">
    <name type="scientific">Methylomonas rapida</name>
    <dbReference type="NCBI Taxonomy" id="2963939"/>
    <lineage>
        <taxon>Bacteria</taxon>
        <taxon>Pseudomonadati</taxon>
        <taxon>Pseudomonadota</taxon>
        <taxon>Gammaproteobacteria</taxon>
        <taxon>Methylococcales</taxon>
        <taxon>Methylococcaceae</taxon>
        <taxon>Methylomonas</taxon>
    </lineage>
</organism>
<evidence type="ECO:0000313" key="2">
    <source>
        <dbReference type="Proteomes" id="UP001162780"/>
    </source>
</evidence>
<name>A0ABY7GEL6_9GAMM</name>
<dbReference type="RefSeq" id="WP_255188712.1">
    <property type="nucleotide sequence ID" value="NZ_CP113517.1"/>
</dbReference>
<gene>
    <name evidence="1" type="ORF">NM686_015240</name>
</gene>
<evidence type="ECO:0000313" key="1">
    <source>
        <dbReference type="EMBL" id="WAR43725.1"/>
    </source>
</evidence>
<dbReference type="EMBL" id="CP113517">
    <property type="protein sequence ID" value="WAR43725.1"/>
    <property type="molecule type" value="Genomic_DNA"/>
</dbReference>
<protein>
    <submittedName>
        <fullName evidence="1">Uncharacterized protein</fullName>
    </submittedName>
</protein>
<dbReference type="Proteomes" id="UP001162780">
    <property type="component" value="Chromosome"/>
</dbReference>
<proteinExistence type="predicted"/>
<accession>A0ABY7GEL6</accession>
<reference evidence="1" key="1">
    <citation type="submission" date="2022-11" db="EMBL/GenBank/DDBJ databases">
        <title>Methylomonas rapida sp. nov., Carotenoid-Producing Obligate Methanotrophs with High Growth Characteristics and Biotechnological Potential.</title>
        <authorList>
            <person name="Tikhonova E.N."/>
            <person name="Suleimanov R.Z."/>
            <person name="Miroshnikov K."/>
            <person name="Oshkin I.Y."/>
            <person name="Belova S.E."/>
            <person name="Danilova O.V."/>
            <person name="Ashikhmin A."/>
            <person name="Konopkin A."/>
            <person name="But S.Y."/>
            <person name="Khmelenina V.N."/>
            <person name="Kuznetsov N."/>
            <person name="Pimenov N.V."/>
            <person name="Dedysh S.N."/>
        </authorList>
    </citation>
    <scope>NUCLEOTIDE SEQUENCE</scope>
    <source>
        <strain evidence="1">MP1</strain>
    </source>
</reference>